<sequence length="756" mass="84059">MRKKTTAFSRHSLCLFGSILIFSLLLNSAKVFAFGETLEGKTRLAGIPTGIIRDIEVIGDTAFVSAENGVFRLLGGIAEKVSYKGDNTLSGTISDAAFDGAGGVWLVEYGAGVFYLDLKTNKSVEMFPDARWTKYAWKISDTGRFLVVSLIQGIIVVDKLTKEIQTWAGSIGVDRVNDVLSVSSSQGGVVYLVSSDALIKVDTIAQEVFRFSKTDYFNSLSSIDAVAIKDDRVFIGGAGGVYEWSEKNKTKIFYPFHSDIPLREKVSVIFVTKTGRVLIGAGGLFELGEKFVKAPSFLAPLLNSESVFSIVAINELSTGTLLLSSSQLGLITLTETQEAVNLLHFENNVLRRNVTRQGFTENGDVSLQIGDDEYQLKITSGELNLLNGDYDSKNSCIDFRVKGYAQGLQKPQYFCESWDGQLITTDSPFFYLYQDDGESPSYMLIDESNIGNVIDTISAPHSMKEAFVASSGEIVGYDNHNTIYIQLSKFNWKSISPDEGGWNGITCLLEYMDRYVVCTAGQGIQELNKKTGELSSSDILRDFQIKFVRGAGLTQTGNLWVATNMGLYVRTSSGLEWLLNSRDGIYDSDFEYQSVLVLGDKLLVLGDKYSYLIDEKKILESLEEVRSKKSKVIFTKSIWSSTDSNEYSNYEFGHDETLFLDNDFVELSIEFSTNNYVEHQTQELAFRIIGINEQWKIHPESKAFLSISDIEPGNYTIEAKVSGESNPVSSINFEVKKPIYLLYPAMIIYAISPEFR</sequence>
<dbReference type="RefSeq" id="WP_163106664.1">
    <property type="nucleotide sequence ID" value="NZ_JAAAWO010000006.1"/>
</dbReference>
<dbReference type="EMBL" id="JAAAWO010000006">
    <property type="protein sequence ID" value="NDW15970.1"/>
    <property type="molecule type" value="Genomic_DNA"/>
</dbReference>
<evidence type="ECO:0008006" key="3">
    <source>
        <dbReference type="Google" id="ProtNLM"/>
    </source>
</evidence>
<name>A0A6N9TFM0_9ALTE</name>
<comment type="caution">
    <text evidence="1">The sequence shown here is derived from an EMBL/GenBank/DDBJ whole genome shotgun (WGS) entry which is preliminary data.</text>
</comment>
<dbReference type="InterPro" id="IPR013783">
    <property type="entry name" value="Ig-like_fold"/>
</dbReference>
<protein>
    <recommendedName>
        <fullName evidence="3">Two component regulator three Y domain-containing protein</fullName>
    </recommendedName>
</protein>
<dbReference type="Gene3D" id="2.130.10.10">
    <property type="entry name" value="YVTN repeat-like/Quinoprotein amine dehydrogenase"/>
    <property type="match status" value="1"/>
</dbReference>
<proteinExistence type="predicted"/>
<reference evidence="1 2" key="1">
    <citation type="submission" date="2020-01" db="EMBL/GenBank/DDBJ databases">
        <title>Genomes of bacteria type strains.</title>
        <authorList>
            <person name="Chen J."/>
            <person name="Zhu S."/>
            <person name="Yang J."/>
        </authorList>
    </citation>
    <scope>NUCLEOTIDE SEQUENCE [LARGE SCALE GENOMIC DNA]</scope>
    <source>
        <strain evidence="1 2">LMG 24078</strain>
    </source>
</reference>
<gene>
    <name evidence="1" type="ORF">GTQ48_10615</name>
</gene>
<dbReference type="SUPFAM" id="SSF63829">
    <property type="entry name" value="Calcium-dependent phosphotriesterase"/>
    <property type="match status" value="2"/>
</dbReference>
<organism evidence="1 2">
    <name type="scientific">Alteromonas genovensis</name>
    <dbReference type="NCBI Taxonomy" id="471225"/>
    <lineage>
        <taxon>Bacteria</taxon>
        <taxon>Pseudomonadati</taxon>
        <taxon>Pseudomonadota</taxon>
        <taxon>Gammaproteobacteria</taxon>
        <taxon>Alteromonadales</taxon>
        <taxon>Alteromonadaceae</taxon>
        <taxon>Alteromonas/Salinimonas group</taxon>
        <taxon>Alteromonas</taxon>
    </lineage>
</organism>
<dbReference type="Proteomes" id="UP000471381">
    <property type="component" value="Unassembled WGS sequence"/>
</dbReference>
<dbReference type="Gene3D" id="2.60.40.10">
    <property type="entry name" value="Immunoglobulins"/>
    <property type="match status" value="1"/>
</dbReference>
<dbReference type="AlphaFoldDB" id="A0A6N9TFM0"/>
<keyword evidence="2" id="KW-1185">Reference proteome</keyword>
<dbReference type="InterPro" id="IPR015943">
    <property type="entry name" value="WD40/YVTN_repeat-like_dom_sf"/>
</dbReference>
<evidence type="ECO:0000313" key="1">
    <source>
        <dbReference type="EMBL" id="NDW15970.1"/>
    </source>
</evidence>
<accession>A0A6N9TFM0</accession>
<evidence type="ECO:0000313" key="2">
    <source>
        <dbReference type="Proteomes" id="UP000471381"/>
    </source>
</evidence>